<keyword evidence="1" id="KW-0732">Signal</keyword>
<accession>A0A495IXZ8</accession>
<dbReference type="InterPro" id="IPR025665">
    <property type="entry name" value="Beta-barrel_OMP_2"/>
</dbReference>
<sequence length="223" mass="24617">MKKIIFSALCLLVLAGSVSAQHRRYYPRNRPHQGQQPISQNKVKFDIIGGLNVSNVVNVNDYNFSTGTLAGFHAGAGIEVPFNTNFAFEPEVLYSGKGYSAATNTGQFNQRTNWIDVPFLLKVKPIPNFNFVFGPQISFLLSTQNTFKNGYSSQTQTLYNSATDGYNKTLIGGVVGVGLELNPNVELRARYTIDLQSTAITGVSDISQYNNQVWQIGLAVKFF</sequence>
<feature type="signal peptide" evidence="1">
    <location>
        <begin position="1"/>
        <end position="20"/>
    </location>
</feature>
<feature type="domain" description="Outer membrane protein beta-barrel" evidence="2">
    <location>
        <begin position="40"/>
        <end position="195"/>
    </location>
</feature>
<dbReference type="Proteomes" id="UP000268007">
    <property type="component" value="Unassembled WGS sequence"/>
</dbReference>
<name>A0A495IXZ8_9SPHI</name>
<proteinExistence type="predicted"/>
<dbReference type="Pfam" id="PF13568">
    <property type="entry name" value="OMP_b-brl_2"/>
    <property type="match status" value="1"/>
</dbReference>
<dbReference type="AlphaFoldDB" id="A0A495IXZ8"/>
<keyword evidence="4" id="KW-1185">Reference proteome</keyword>
<feature type="chain" id="PRO_5019816992" evidence="1">
    <location>
        <begin position="21"/>
        <end position="223"/>
    </location>
</feature>
<gene>
    <name evidence="3" type="ORF">BDD43_1519</name>
</gene>
<evidence type="ECO:0000313" key="4">
    <source>
        <dbReference type="Proteomes" id="UP000268007"/>
    </source>
</evidence>
<dbReference type="OrthoDB" id="947434at2"/>
<dbReference type="InterPro" id="IPR011250">
    <property type="entry name" value="OMP/PagP_B-barrel"/>
</dbReference>
<dbReference type="EMBL" id="RBKU01000001">
    <property type="protein sequence ID" value="RKR81373.1"/>
    <property type="molecule type" value="Genomic_DNA"/>
</dbReference>
<organism evidence="3 4">
    <name type="scientific">Mucilaginibacter gracilis</name>
    <dbReference type="NCBI Taxonomy" id="423350"/>
    <lineage>
        <taxon>Bacteria</taxon>
        <taxon>Pseudomonadati</taxon>
        <taxon>Bacteroidota</taxon>
        <taxon>Sphingobacteriia</taxon>
        <taxon>Sphingobacteriales</taxon>
        <taxon>Sphingobacteriaceae</taxon>
        <taxon>Mucilaginibacter</taxon>
    </lineage>
</organism>
<evidence type="ECO:0000313" key="3">
    <source>
        <dbReference type="EMBL" id="RKR81373.1"/>
    </source>
</evidence>
<evidence type="ECO:0000259" key="2">
    <source>
        <dbReference type="Pfam" id="PF13568"/>
    </source>
</evidence>
<comment type="caution">
    <text evidence="3">The sequence shown here is derived from an EMBL/GenBank/DDBJ whole genome shotgun (WGS) entry which is preliminary data.</text>
</comment>
<dbReference type="SUPFAM" id="SSF56925">
    <property type="entry name" value="OMPA-like"/>
    <property type="match status" value="1"/>
</dbReference>
<reference evidence="3 4" key="1">
    <citation type="submission" date="2018-10" db="EMBL/GenBank/DDBJ databases">
        <title>Genomic Encyclopedia of Archaeal and Bacterial Type Strains, Phase II (KMG-II): from individual species to whole genera.</title>
        <authorList>
            <person name="Goeker M."/>
        </authorList>
    </citation>
    <scope>NUCLEOTIDE SEQUENCE [LARGE SCALE GENOMIC DNA]</scope>
    <source>
        <strain evidence="3 4">DSM 18602</strain>
    </source>
</reference>
<protein>
    <submittedName>
        <fullName evidence="3">Outer membrane protein with beta-barrel domain</fullName>
    </submittedName>
</protein>
<dbReference type="RefSeq" id="WP_121197082.1">
    <property type="nucleotide sequence ID" value="NZ_RBKU01000001.1"/>
</dbReference>
<evidence type="ECO:0000256" key="1">
    <source>
        <dbReference type="SAM" id="SignalP"/>
    </source>
</evidence>